<dbReference type="OrthoDB" id="1143271at2"/>
<reference evidence="2 3" key="1">
    <citation type="submission" date="2019-08" db="EMBL/GenBank/DDBJ databases">
        <title>Genome sequence of Gelidibacter salicanalis IC162T.</title>
        <authorList>
            <person name="Bowman J.P."/>
        </authorList>
    </citation>
    <scope>NUCLEOTIDE SEQUENCE [LARGE SCALE GENOMIC DNA]</scope>
    <source>
        <strain evidence="2 3">IC162</strain>
    </source>
</reference>
<sequence>MKINLLILLVALSIGSVTESFAQQNIQTRNRIGLYGGLTQFDIKTDNFITTSGQGWIGGLSASVDLPHKLYNVSYTIQLSENTLGINAKPTLASPSEEIDFTMITAQVAFLVHVKIIQDYLTIDIGPMIQYTGDLEVKNNSQKNYIIENYSRVTAKDLYKISPFNVNGAVGVSAGFKSFKLRGQYIYGFTNILNQLNDENFVGETNTSKFKGNQSMFALTALIKF</sequence>
<protein>
    <submittedName>
        <fullName evidence="2">PorT family protein</fullName>
    </submittedName>
</protein>
<feature type="signal peptide" evidence="1">
    <location>
        <begin position="1"/>
        <end position="22"/>
    </location>
</feature>
<evidence type="ECO:0000256" key="1">
    <source>
        <dbReference type="SAM" id="SignalP"/>
    </source>
</evidence>
<keyword evidence="1" id="KW-0732">Signal</keyword>
<gene>
    <name evidence="2" type="ORF">ES711_07985</name>
</gene>
<evidence type="ECO:0000313" key="3">
    <source>
        <dbReference type="Proteomes" id="UP000321734"/>
    </source>
</evidence>
<proteinExistence type="predicted"/>
<evidence type="ECO:0000313" key="2">
    <source>
        <dbReference type="EMBL" id="TXE08436.1"/>
    </source>
</evidence>
<organism evidence="2 3">
    <name type="scientific">Gelidibacter salicanalis</name>
    <dbReference type="NCBI Taxonomy" id="291193"/>
    <lineage>
        <taxon>Bacteria</taxon>
        <taxon>Pseudomonadati</taxon>
        <taxon>Bacteroidota</taxon>
        <taxon>Flavobacteriia</taxon>
        <taxon>Flavobacteriales</taxon>
        <taxon>Flavobacteriaceae</taxon>
        <taxon>Gelidibacter</taxon>
    </lineage>
</organism>
<dbReference type="EMBL" id="VORX01000003">
    <property type="protein sequence ID" value="TXE08436.1"/>
    <property type="molecule type" value="Genomic_DNA"/>
</dbReference>
<dbReference type="AlphaFoldDB" id="A0A5C7AI57"/>
<keyword evidence="3" id="KW-1185">Reference proteome</keyword>
<dbReference type="Proteomes" id="UP000321734">
    <property type="component" value="Unassembled WGS sequence"/>
</dbReference>
<feature type="chain" id="PRO_5023109017" evidence="1">
    <location>
        <begin position="23"/>
        <end position="225"/>
    </location>
</feature>
<name>A0A5C7AI57_9FLAO</name>
<accession>A0A5C7AI57</accession>
<comment type="caution">
    <text evidence="2">The sequence shown here is derived from an EMBL/GenBank/DDBJ whole genome shotgun (WGS) entry which is preliminary data.</text>
</comment>
<dbReference type="RefSeq" id="WP_146892396.1">
    <property type="nucleotide sequence ID" value="NZ_VORX01000003.1"/>
</dbReference>